<dbReference type="InterPro" id="IPR006073">
    <property type="entry name" value="GTP-bd"/>
</dbReference>
<dbReference type="SUPFAM" id="SSF82051">
    <property type="entry name" value="Obg GTP-binding protein N-terminal domain"/>
    <property type="match status" value="1"/>
</dbReference>
<dbReference type="PANTHER" id="PTHR11702:SF31">
    <property type="entry name" value="MITOCHONDRIAL RIBOSOME-ASSOCIATED GTPASE 2"/>
    <property type="match status" value="1"/>
</dbReference>
<comment type="similarity">
    <text evidence="1">Belongs to the TRAFAC class OBG-HflX-like GTPase superfamily. OBG GTPase family.</text>
</comment>
<organism evidence="7">
    <name type="scientific">marine sediment metagenome</name>
    <dbReference type="NCBI Taxonomy" id="412755"/>
    <lineage>
        <taxon>unclassified sequences</taxon>
        <taxon>metagenomes</taxon>
        <taxon>ecological metagenomes</taxon>
    </lineage>
</organism>
<dbReference type="Gene3D" id="3.40.50.300">
    <property type="entry name" value="P-loop containing nucleotide triphosphate hydrolases"/>
    <property type="match status" value="1"/>
</dbReference>
<dbReference type="EMBL" id="LAZR01045271">
    <property type="protein sequence ID" value="KKK99279.1"/>
    <property type="molecule type" value="Genomic_DNA"/>
</dbReference>
<feature type="domain" description="Obg" evidence="6">
    <location>
        <begin position="1"/>
        <end position="139"/>
    </location>
</feature>
<dbReference type="FunFam" id="2.70.210.12:FF:000001">
    <property type="entry name" value="GTPase Obg"/>
    <property type="match status" value="1"/>
</dbReference>
<dbReference type="PROSITE" id="PS51883">
    <property type="entry name" value="OBG"/>
    <property type="match status" value="1"/>
</dbReference>
<dbReference type="InterPro" id="IPR014100">
    <property type="entry name" value="GTP-bd_Obg/CgtA"/>
</dbReference>
<comment type="caution">
    <text evidence="7">The sequence shown here is derived from an EMBL/GenBank/DDBJ whole genome shotgun (WGS) entry which is preliminary data.</text>
</comment>
<sequence>MSFRREKFVPHGGPDGGDGGNGGSLIVVADGSVRTLREMGRRRVYKADHGRHGQGSDKNGRRGEDVVVTVPEGTEVRDVDADRLLGDLDGVGKTLVVAKGGIGGRGNKWFARAVYRAPRIAQRGQAGEEREIQLDLKLLADVGVVGLPNAGKSTLLQAISAARPKVADYPFTTLEPALGVVDVGYERFVVADIPGLIEGAHE</sequence>
<feature type="non-terminal residue" evidence="7">
    <location>
        <position position="202"/>
    </location>
</feature>
<dbReference type="PROSITE" id="PS51710">
    <property type="entry name" value="G_OBG"/>
    <property type="match status" value="1"/>
</dbReference>
<keyword evidence="3" id="KW-0342">GTP-binding</keyword>
<gene>
    <name evidence="7" type="ORF">LCGC14_2634330</name>
</gene>
<keyword evidence="2" id="KW-0547">Nucleotide-binding</keyword>
<evidence type="ECO:0000256" key="1">
    <source>
        <dbReference type="ARBA" id="ARBA00007699"/>
    </source>
</evidence>
<proteinExistence type="inferred from homology"/>
<dbReference type="GO" id="GO:0005525">
    <property type="term" value="F:GTP binding"/>
    <property type="evidence" value="ECO:0007669"/>
    <property type="project" value="UniProtKB-KW"/>
</dbReference>
<evidence type="ECO:0000313" key="7">
    <source>
        <dbReference type="EMBL" id="KKK99279.1"/>
    </source>
</evidence>
<evidence type="ECO:0000259" key="5">
    <source>
        <dbReference type="PROSITE" id="PS51710"/>
    </source>
</evidence>
<protein>
    <recommendedName>
        <fullName evidence="8">OBG-type G domain-containing protein</fullName>
    </recommendedName>
</protein>
<dbReference type="AlphaFoldDB" id="A0A0F9CA93"/>
<dbReference type="InterPro" id="IPR027417">
    <property type="entry name" value="P-loop_NTPase"/>
</dbReference>
<feature type="compositionally biased region" description="Gly residues" evidence="4">
    <location>
        <begin position="13"/>
        <end position="23"/>
    </location>
</feature>
<dbReference type="GO" id="GO:0000287">
    <property type="term" value="F:magnesium ion binding"/>
    <property type="evidence" value="ECO:0007669"/>
    <property type="project" value="InterPro"/>
</dbReference>
<evidence type="ECO:0000256" key="4">
    <source>
        <dbReference type="SAM" id="MobiDB-lite"/>
    </source>
</evidence>
<feature type="region of interest" description="Disordered" evidence="4">
    <location>
        <begin position="1"/>
        <end position="24"/>
    </location>
</feature>
<dbReference type="PANTHER" id="PTHR11702">
    <property type="entry name" value="DEVELOPMENTALLY REGULATED GTP-BINDING PROTEIN-RELATED"/>
    <property type="match status" value="1"/>
</dbReference>
<feature type="domain" description="OBG-type G" evidence="5">
    <location>
        <begin position="140"/>
        <end position="202"/>
    </location>
</feature>
<reference evidence="7" key="1">
    <citation type="journal article" date="2015" name="Nature">
        <title>Complex archaea that bridge the gap between prokaryotes and eukaryotes.</title>
        <authorList>
            <person name="Spang A."/>
            <person name="Saw J.H."/>
            <person name="Jorgensen S.L."/>
            <person name="Zaremba-Niedzwiedzka K."/>
            <person name="Martijn J."/>
            <person name="Lind A.E."/>
            <person name="van Eijk R."/>
            <person name="Schleper C."/>
            <person name="Guy L."/>
            <person name="Ettema T.J."/>
        </authorList>
    </citation>
    <scope>NUCLEOTIDE SEQUENCE</scope>
</reference>
<evidence type="ECO:0000256" key="3">
    <source>
        <dbReference type="ARBA" id="ARBA00023134"/>
    </source>
</evidence>
<name>A0A0F9CA93_9ZZZZ</name>
<evidence type="ECO:0008006" key="8">
    <source>
        <dbReference type="Google" id="ProtNLM"/>
    </source>
</evidence>
<dbReference type="NCBIfam" id="TIGR02729">
    <property type="entry name" value="Obg_CgtA"/>
    <property type="match status" value="1"/>
</dbReference>
<evidence type="ECO:0000256" key="2">
    <source>
        <dbReference type="ARBA" id="ARBA00022741"/>
    </source>
</evidence>
<dbReference type="Pfam" id="PF01926">
    <property type="entry name" value="MMR_HSR1"/>
    <property type="match status" value="1"/>
</dbReference>
<dbReference type="GO" id="GO:0003924">
    <property type="term" value="F:GTPase activity"/>
    <property type="evidence" value="ECO:0007669"/>
    <property type="project" value="InterPro"/>
</dbReference>
<dbReference type="SUPFAM" id="SSF52540">
    <property type="entry name" value="P-loop containing nucleoside triphosphate hydrolases"/>
    <property type="match status" value="1"/>
</dbReference>
<dbReference type="InterPro" id="IPR006169">
    <property type="entry name" value="GTP1_OBG_dom"/>
</dbReference>
<dbReference type="InterPro" id="IPR031167">
    <property type="entry name" value="G_OBG"/>
</dbReference>
<dbReference type="PRINTS" id="PR00326">
    <property type="entry name" value="GTP1OBG"/>
</dbReference>
<evidence type="ECO:0000259" key="6">
    <source>
        <dbReference type="PROSITE" id="PS51883"/>
    </source>
</evidence>
<dbReference type="InterPro" id="IPR036726">
    <property type="entry name" value="GTP1_OBG_dom_sf"/>
</dbReference>
<dbReference type="InterPro" id="IPR045086">
    <property type="entry name" value="OBG_GTPase"/>
</dbReference>
<accession>A0A0F9CA93</accession>
<feature type="region of interest" description="Disordered" evidence="4">
    <location>
        <begin position="41"/>
        <end position="64"/>
    </location>
</feature>
<dbReference type="Pfam" id="PF01018">
    <property type="entry name" value="GTP1_OBG"/>
    <property type="match status" value="1"/>
</dbReference>
<dbReference type="Gene3D" id="2.70.210.12">
    <property type="entry name" value="GTP1/OBG domain"/>
    <property type="match status" value="1"/>
</dbReference>